<accession>A0A7S4KP51</accession>
<proteinExistence type="predicted"/>
<protein>
    <recommendedName>
        <fullName evidence="3">UBC core domain-containing protein</fullName>
    </recommendedName>
</protein>
<reference evidence="4" key="1">
    <citation type="submission" date="2021-01" db="EMBL/GenBank/DDBJ databases">
        <authorList>
            <person name="Corre E."/>
            <person name="Pelletier E."/>
            <person name="Niang G."/>
            <person name="Scheremetjew M."/>
            <person name="Finn R."/>
            <person name="Kale V."/>
            <person name="Holt S."/>
            <person name="Cochrane G."/>
            <person name="Meng A."/>
            <person name="Brown T."/>
            <person name="Cohen L."/>
        </authorList>
    </citation>
    <scope>NUCLEOTIDE SEQUENCE</scope>
    <source>
        <strain evidence="4">SoJaBio B1-5/56/2</strain>
    </source>
</reference>
<keyword evidence="1" id="KW-0808">Transferase</keyword>
<dbReference type="PANTHER" id="PTHR46116">
    <property type="entry name" value="(E3-INDEPENDENT) E2 UBIQUITIN-CONJUGATING ENZYME"/>
    <property type="match status" value="1"/>
</dbReference>
<sequence>MRVLIQDYEGIKLWKMLSGLKNQAEIYQKRFADSGDSESFDIAYDVVSLHSQLVSNCKKYEQEKKKRFTQIQRGRLMNQTNRVEPVDLEATIAHNQTQNIVSDVVCVSSSSSLIVVDETEAVGESEAIKKKKERYERFMKQIRFDEVNFQRSNGSYDHLYGTQALRETSLARPKCMRLAKEIPSLAANLPCDYGSSVFVRIDQQRHDLLKFLIIGPESTPYENGLFLFDMYLSKEYPSSPPLCLLCTTGNGKARFNPNLYANGKVCLSLLGTWTGPGWGQHSTILQVMVSIQSLIMVSDPYFNEPGFEKSRGSKAGDQASEGYNKNIRLYTVIYAMKHHLQNPSPYFSDVISTHFRIKREEIITQLKSWGRRAGANSAGGFQKASEEVMMLLQDL</sequence>
<dbReference type="GO" id="GO:0016740">
    <property type="term" value="F:transferase activity"/>
    <property type="evidence" value="ECO:0007669"/>
    <property type="project" value="UniProtKB-KW"/>
</dbReference>
<dbReference type="Gene3D" id="3.10.110.10">
    <property type="entry name" value="Ubiquitin Conjugating Enzyme"/>
    <property type="match status" value="1"/>
</dbReference>
<dbReference type="CDD" id="cd23810">
    <property type="entry name" value="UBCc_BIRC6"/>
    <property type="match status" value="1"/>
</dbReference>
<dbReference type="SMART" id="SM00212">
    <property type="entry name" value="UBCc"/>
    <property type="match status" value="1"/>
</dbReference>
<keyword evidence="2" id="KW-0833">Ubl conjugation pathway</keyword>
<gene>
    <name evidence="4" type="ORF">NAES01612_LOCUS9286</name>
</gene>
<dbReference type="PROSITE" id="PS50127">
    <property type="entry name" value="UBC_2"/>
    <property type="match status" value="1"/>
</dbReference>
<dbReference type="EMBL" id="HBKR01014027">
    <property type="protein sequence ID" value="CAE2301089.1"/>
    <property type="molecule type" value="Transcribed_RNA"/>
</dbReference>
<name>A0A7S4KP51_9EUKA</name>
<dbReference type="InterPro" id="IPR000608">
    <property type="entry name" value="UBC"/>
</dbReference>
<dbReference type="SUPFAM" id="SSF54495">
    <property type="entry name" value="UBC-like"/>
    <property type="match status" value="1"/>
</dbReference>
<dbReference type="InterPro" id="IPR016135">
    <property type="entry name" value="UBQ-conjugating_enzyme/RWD"/>
</dbReference>
<dbReference type="PANTHER" id="PTHR46116:SF39">
    <property type="entry name" value="BACULOVIRAL IAP REPEAT-CONTAINING PROTEIN 6"/>
    <property type="match status" value="1"/>
</dbReference>
<evidence type="ECO:0000256" key="1">
    <source>
        <dbReference type="ARBA" id="ARBA00022679"/>
    </source>
</evidence>
<evidence type="ECO:0000256" key="2">
    <source>
        <dbReference type="ARBA" id="ARBA00022786"/>
    </source>
</evidence>
<dbReference type="Pfam" id="PF00179">
    <property type="entry name" value="UQ_con"/>
    <property type="match status" value="1"/>
</dbReference>
<evidence type="ECO:0000259" key="3">
    <source>
        <dbReference type="PROSITE" id="PS50127"/>
    </source>
</evidence>
<dbReference type="AlphaFoldDB" id="A0A7S4KP51"/>
<evidence type="ECO:0000313" key="4">
    <source>
        <dbReference type="EMBL" id="CAE2301089.1"/>
    </source>
</evidence>
<feature type="domain" description="UBC core" evidence="3">
    <location>
        <begin position="173"/>
        <end position="336"/>
    </location>
</feature>
<organism evidence="4">
    <name type="scientific">Paramoeba aestuarina</name>
    <dbReference type="NCBI Taxonomy" id="180227"/>
    <lineage>
        <taxon>Eukaryota</taxon>
        <taxon>Amoebozoa</taxon>
        <taxon>Discosea</taxon>
        <taxon>Flabellinia</taxon>
        <taxon>Dactylopodida</taxon>
        <taxon>Paramoebidae</taxon>
        <taxon>Paramoeba</taxon>
    </lineage>
</organism>